<keyword evidence="1" id="KW-0472">Membrane</keyword>
<proteinExistence type="predicted"/>
<dbReference type="EMBL" id="JAHXZJ010002609">
    <property type="protein sequence ID" value="KAH0540915.1"/>
    <property type="molecule type" value="Genomic_DNA"/>
</dbReference>
<evidence type="ECO:0000256" key="1">
    <source>
        <dbReference type="SAM" id="Phobius"/>
    </source>
</evidence>
<gene>
    <name evidence="2" type="ORF">KQX54_020495</name>
</gene>
<protein>
    <submittedName>
        <fullName evidence="2">Uncharacterized protein</fullName>
    </submittedName>
</protein>
<name>A0AAV7HLZ7_COTGL</name>
<evidence type="ECO:0000313" key="3">
    <source>
        <dbReference type="Proteomes" id="UP000826195"/>
    </source>
</evidence>
<evidence type="ECO:0000313" key="2">
    <source>
        <dbReference type="EMBL" id="KAH0540915.1"/>
    </source>
</evidence>
<keyword evidence="1" id="KW-0812">Transmembrane</keyword>
<keyword evidence="3" id="KW-1185">Reference proteome</keyword>
<comment type="caution">
    <text evidence="2">The sequence shown here is derived from an EMBL/GenBank/DDBJ whole genome shotgun (WGS) entry which is preliminary data.</text>
</comment>
<keyword evidence="1" id="KW-1133">Transmembrane helix</keyword>
<sequence>MEEAFEFFMTGESGIENKKFEHLPSVGITCLFPGLTVLVLVLVLLVSELSQVGARGTRFPCTSGRLLVFRRPLLLLFAPSPSFTLRITRTFTNSSSHASAAVIVRYCPFVVAEREE</sequence>
<reference evidence="2 3" key="1">
    <citation type="journal article" date="2021" name="J. Hered.">
        <title>A chromosome-level genome assembly of the parasitoid wasp, Cotesia glomerata (Hymenoptera: Braconidae).</title>
        <authorList>
            <person name="Pinto B.J."/>
            <person name="Weis J.J."/>
            <person name="Gamble T."/>
            <person name="Ode P.J."/>
            <person name="Paul R."/>
            <person name="Zaspel J.M."/>
        </authorList>
    </citation>
    <scope>NUCLEOTIDE SEQUENCE [LARGE SCALE GENOMIC DNA]</scope>
    <source>
        <strain evidence="2">CgM1</strain>
    </source>
</reference>
<accession>A0AAV7HLZ7</accession>
<feature type="transmembrane region" description="Helical" evidence="1">
    <location>
        <begin position="26"/>
        <end position="46"/>
    </location>
</feature>
<organism evidence="2 3">
    <name type="scientific">Cotesia glomerata</name>
    <name type="common">Lepidopteran parasitic wasp</name>
    <name type="synonym">Apanteles glomeratus</name>
    <dbReference type="NCBI Taxonomy" id="32391"/>
    <lineage>
        <taxon>Eukaryota</taxon>
        <taxon>Metazoa</taxon>
        <taxon>Ecdysozoa</taxon>
        <taxon>Arthropoda</taxon>
        <taxon>Hexapoda</taxon>
        <taxon>Insecta</taxon>
        <taxon>Pterygota</taxon>
        <taxon>Neoptera</taxon>
        <taxon>Endopterygota</taxon>
        <taxon>Hymenoptera</taxon>
        <taxon>Apocrita</taxon>
        <taxon>Ichneumonoidea</taxon>
        <taxon>Braconidae</taxon>
        <taxon>Microgastrinae</taxon>
        <taxon>Cotesia</taxon>
    </lineage>
</organism>
<dbReference type="Proteomes" id="UP000826195">
    <property type="component" value="Unassembled WGS sequence"/>
</dbReference>
<dbReference type="AlphaFoldDB" id="A0AAV7HLZ7"/>